<sequence>MKNKYFSLAALLLIIFIFTTISIGDGLMDFFEDLTGTNKNSNLSEKTVARGLKEALEVGTQRTIKRIAKKNGYFKNTKIKIPLPEKLKKTEKTLRPIGYGEDFDKFVLSMNRAAEKAAPRAADIFVKSLKKMTIKNAVDILEGNDNAATMYFKETSYTELYSVFIPVVKKSINKTGVGVHYKKIKNKAETVPFLNNYFVDLDDYVTKKALEGLFVILAEEEKAIRDNPAKRTTELLKKLFE</sequence>
<protein>
    <submittedName>
        <fullName evidence="1">DUF4197 domain-containing protein</fullName>
    </submittedName>
</protein>
<keyword evidence="2" id="KW-1185">Reference proteome</keyword>
<proteinExistence type="predicted"/>
<dbReference type="Pfam" id="PF13852">
    <property type="entry name" value="DUF4197"/>
    <property type="match status" value="1"/>
</dbReference>
<dbReference type="InterPro" id="IPR025245">
    <property type="entry name" value="DUF4197"/>
</dbReference>
<organism evidence="1 2">
    <name type="scientific">Candidatus Mcinerneyibacterium aminivorans</name>
    <dbReference type="NCBI Taxonomy" id="2703815"/>
    <lineage>
        <taxon>Bacteria</taxon>
        <taxon>Candidatus Macinerneyibacteriota</taxon>
        <taxon>Candidatus Mcinerneyibacteria</taxon>
        <taxon>Candidatus Mcinerneyibacteriales</taxon>
        <taxon>Candidatus Mcinerneyibacteriaceae</taxon>
        <taxon>Candidatus Mcinerneyibacterium</taxon>
    </lineage>
</organism>
<dbReference type="AlphaFoldDB" id="A0A5D0MI13"/>
<dbReference type="Proteomes" id="UP000324143">
    <property type="component" value="Unassembled WGS sequence"/>
</dbReference>
<reference evidence="1" key="1">
    <citation type="submission" date="2019-08" db="EMBL/GenBank/DDBJ databases">
        <title>Genomic characterization of a novel candidate phylum (ARYD3) from a high temperature, high salinity tertiary oil reservoir in north central Oklahoma, USA.</title>
        <authorList>
            <person name="Youssef N.H."/>
            <person name="Yadav A."/>
            <person name="Elshahed M.S."/>
        </authorList>
    </citation>
    <scope>NUCLEOTIDE SEQUENCE [LARGE SCALE GENOMIC DNA]</scope>
    <source>
        <strain evidence="1">ARYD3</strain>
    </source>
</reference>
<dbReference type="EMBL" id="VSIX01000010">
    <property type="protein sequence ID" value="TYB32032.1"/>
    <property type="molecule type" value="Genomic_DNA"/>
</dbReference>
<evidence type="ECO:0000313" key="1">
    <source>
        <dbReference type="EMBL" id="TYB32032.1"/>
    </source>
</evidence>
<gene>
    <name evidence="1" type="ORF">FXF47_01040</name>
</gene>
<name>A0A5D0MI13_9BACT</name>
<evidence type="ECO:0000313" key="2">
    <source>
        <dbReference type="Proteomes" id="UP000324143"/>
    </source>
</evidence>
<comment type="caution">
    <text evidence="1">The sequence shown here is derived from an EMBL/GenBank/DDBJ whole genome shotgun (WGS) entry which is preliminary data.</text>
</comment>
<accession>A0A5D0MI13</accession>